<comment type="subcellular location">
    <subcellularLocation>
        <location evidence="1">Membrane</location>
        <topology evidence="1">Multi-pass membrane protein</topology>
    </subcellularLocation>
</comment>
<evidence type="ECO:0000256" key="7">
    <source>
        <dbReference type="SAM" id="Phobius"/>
    </source>
</evidence>
<feature type="transmembrane region" description="Helical" evidence="7">
    <location>
        <begin position="460"/>
        <end position="479"/>
    </location>
</feature>
<dbReference type="Pfam" id="PF08016">
    <property type="entry name" value="PKD_channel"/>
    <property type="match status" value="1"/>
</dbReference>
<feature type="region of interest" description="Disordered" evidence="6">
    <location>
        <begin position="1"/>
        <end position="33"/>
    </location>
</feature>
<evidence type="ECO:0000256" key="6">
    <source>
        <dbReference type="SAM" id="MobiDB-lite"/>
    </source>
</evidence>
<evidence type="ECO:0000313" key="9">
    <source>
        <dbReference type="EMBL" id="CUG88331.1"/>
    </source>
</evidence>
<dbReference type="Gene3D" id="1.10.287.70">
    <property type="match status" value="1"/>
</dbReference>
<dbReference type="Proteomes" id="UP000051952">
    <property type="component" value="Unassembled WGS sequence"/>
</dbReference>
<keyword evidence="10" id="KW-1185">Reference proteome</keyword>
<protein>
    <submittedName>
        <fullName evidence="9">Cation channel protein, putative</fullName>
    </submittedName>
</protein>
<name>A0A0S4JE62_BODSA</name>
<evidence type="ECO:0000259" key="8">
    <source>
        <dbReference type="Pfam" id="PF08016"/>
    </source>
</evidence>
<feature type="transmembrane region" description="Helical" evidence="7">
    <location>
        <begin position="553"/>
        <end position="581"/>
    </location>
</feature>
<sequence length="811" mass="93049">MSTETSPNTAALGVVADRSPRRASGDHHMVDANGDIDEPVFFEEIERLRNEKDAREQMQLEHEDATLGGLLTTDGLDVRRNFAKQTATQIGVDGTVEEVVEIDERRKESWRGLALAPNAAIQWDFAVETFDYKVQAMDLTAKLFVYLAFIIAFSFFFLVDRDVNNNFYLQKVFFDPITGSEIAKLKVAKFFLDITSAVGFVDFICDIVLIQTVDYTYPTGGNYFVGSFRVRTQRALDDSCTVNDAVIPSTMPAVFQQCYGPLTDSTEDTGLADNAYNANPLWKYKSCDEMGGGTSTYGWTSSFHCGGYYFEVPWWRDIEPENVERLSVLTPFPSSIKERMPIFSALYQFVTPPMIESNPPFLDNVATRFVTVEWFVYNAALQTFGSVKMFAEVANGGYWVPNYQFRVFSIWTRDNIPKTVYDGFFYLFVLYYIFQFFADLHRFHRRERKILAFFFDMWNILEMVNLAIFIVVLGFRIAFIKKCADTNLEIDLLVYNERYPVELDDIMNAYMMQVYLNSVNVVLTFMKLLKFLRLNDRLNVLTRTLSASQDSIFGVLVIFFLIVTAYAMTGYGLFGLGVWAFRSIDQSFSTLLQMLVGDIDYESLRNENRVEAGFFFWSYVILANFCLLNFLIGVLMEAFGEVSQSKPLLPLESVLAKTWSDWRRTLLPANLWHDLVQYIKGNSKEVLLMDAVEMLREYREKKYKPGEIPIDQEVLTLEDYEIAIDAELADKVGQGYMAYIWDDLVYEWDRSNEADEAIKSHRDIAMTTKGVKAAIGKHMKLIEGFSGRLTDLEKNLTTLQGLLDGKQRVRP</sequence>
<dbReference type="PANTHER" id="PTHR10877">
    <property type="entry name" value="POLYCYSTIN FAMILY MEMBER"/>
    <property type="match status" value="1"/>
</dbReference>
<reference evidence="10" key="1">
    <citation type="submission" date="2015-09" db="EMBL/GenBank/DDBJ databases">
        <authorList>
            <consortium name="Pathogen Informatics"/>
        </authorList>
    </citation>
    <scope>NUCLEOTIDE SEQUENCE [LARGE SCALE GENOMIC DNA]</scope>
    <source>
        <strain evidence="10">Lake Konstanz</strain>
    </source>
</reference>
<dbReference type="PRINTS" id="PR01433">
    <property type="entry name" value="POLYCYSTIN2"/>
</dbReference>
<dbReference type="GO" id="GO:0016020">
    <property type="term" value="C:membrane"/>
    <property type="evidence" value="ECO:0007669"/>
    <property type="project" value="UniProtKB-SubCell"/>
</dbReference>
<evidence type="ECO:0000256" key="3">
    <source>
        <dbReference type="ARBA" id="ARBA00022989"/>
    </source>
</evidence>
<dbReference type="InterPro" id="IPR013122">
    <property type="entry name" value="PKD1_2_channel"/>
</dbReference>
<evidence type="ECO:0000256" key="1">
    <source>
        <dbReference type="ARBA" id="ARBA00004141"/>
    </source>
</evidence>
<keyword evidence="4 7" id="KW-0472">Membrane</keyword>
<feature type="compositionally biased region" description="Basic and acidic residues" evidence="6">
    <location>
        <begin position="18"/>
        <end position="30"/>
    </location>
</feature>
<dbReference type="EMBL" id="CYKH01001633">
    <property type="protein sequence ID" value="CUG88331.1"/>
    <property type="molecule type" value="Genomic_DNA"/>
</dbReference>
<feature type="transmembrane region" description="Helical" evidence="7">
    <location>
        <begin position="423"/>
        <end position="440"/>
    </location>
</feature>
<dbReference type="OrthoDB" id="444119at2759"/>
<evidence type="ECO:0000256" key="5">
    <source>
        <dbReference type="PIRSR" id="PIRSR603915-2"/>
    </source>
</evidence>
<feature type="transmembrane region" description="Helical" evidence="7">
    <location>
        <begin position="614"/>
        <end position="636"/>
    </location>
</feature>
<keyword evidence="3 7" id="KW-1133">Transmembrane helix</keyword>
<dbReference type="OMA" id="SHRDIAM"/>
<evidence type="ECO:0000256" key="4">
    <source>
        <dbReference type="ARBA" id="ARBA00023136"/>
    </source>
</evidence>
<feature type="disulfide bond" evidence="5">
    <location>
        <begin position="240"/>
        <end position="258"/>
    </location>
</feature>
<dbReference type="InterPro" id="IPR003915">
    <property type="entry name" value="PKD_2"/>
</dbReference>
<organism evidence="9 10">
    <name type="scientific">Bodo saltans</name>
    <name type="common">Flagellated protozoan</name>
    <dbReference type="NCBI Taxonomy" id="75058"/>
    <lineage>
        <taxon>Eukaryota</taxon>
        <taxon>Discoba</taxon>
        <taxon>Euglenozoa</taxon>
        <taxon>Kinetoplastea</taxon>
        <taxon>Metakinetoplastina</taxon>
        <taxon>Eubodonida</taxon>
        <taxon>Bodonidae</taxon>
        <taxon>Bodo</taxon>
    </lineage>
</organism>
<keyword evidence="2 7" id="KW-0812">Transmembrane</keyword>
<dbReference type="VEuPathDB" id="TriTrypDB:BSAL_14880"/>
<feature type="domain" description="Polycystin cation channel PKD1/PKD2" evidence="8">
    <location>
        <begin position="421"/>
        <end position="642"/>
    </location>
</feature>
<dbReference type="GO" id="GO:0005509">
    <property type="term" value="F:calcium ion binding"/>
    <property type="evidence" value="ECO:0007669"/>
    <property type="project" value="InterPro"/>
</dbReference>
<proteinExistence type="predicted"/>
<feature type="transmembrane region" description="Helical" evidence="7">
    <location>
        <begin position="514"/>
        <end position="532"/>
    </location>
</feature>
<accession>A0A0S4JE62</accession>
<gene>
    <name evidence="9" type="ORF">BSAL_14880</name>
</gene>
<dbReference type="InterPro" id="IPR051223">
    <property type="entry name" value="Polycystin"/>
</dbReference>
<evidence type="ECO:0000313" key="10">
    <source>
        <dbReference type="Proteomes" id="UP000051952"/>
    </source>
</evidence>
<evidence type="ECO:0000256" key="2">
    <source>
        <dbReference type="ARBA" id="ARBA00022692"/>
    </source>
</evidence>
<dbReference type="AlphaFoldDB" id="A0A0S4JE62"/>
<feature type="transmembrane region" description="Helical" evidence="7">
    <location>
        <begin position="143"/>
        <end position="159"/>
    </location>
</feature>
<dbReference type="PANTHER" id="PTHR10877:SF183">
    <property type="entry name" value="AT14535P-RELATED"/>
    <property type="match status" value="1"/>
</dbReference>